<name>A0A1G7CSJ0_9PROT</name>
<dbReference type="RefSeq" id="WP_068306605.1">
    <property type="nucleotide sequence ID" value="NZ_FNAK01000006.1"/>
</dbReference>
<evidence type="ECO:0000313" key="3">
    <source>
        <dbReference type="EMBL" id="SDE41475.1"/>
    </source>
</evidence>
<organism evidence="3 4">
    <name type="scientific">Kordiimonas lacus</name>
    <dbReference type="NCBI Taxonomy" id="637679"/>
    <lineage>
        <taxon>Bacteria</taxon>
        <taxon>Pseudomonadati</taxon>
        <taxon>Pseudomonadota</taxon>
        <taxon>Alphaproteobacteria</taxon>
        <taxon>Kordiimonadales</taxon>
        <taxon>Kordiimonadaceae</taxon>
        <taxon>Kordiimonas</taxon>
    </lineage>
</organism>
<keyword evidence="1" id="KW-0812">Transmembrane</keyword>
<dbReference type="GO" id="GO:0006508">
    <property type="term" value="P:proteolysis"/>
    <property type="evidence" value="ECO:0007669"/>
    <property type="project" value="InterPro"/>
</dbReference>
<protein>
    <submittedName>
        <fullName evidence="3">Peptidase family M28</fullName>
    </submittedName>
</protein>
<dbReference type="InterPro" id="IPR045175">
    <property type="entry name" value="M28_fam"/>
</dbReference>
<reference evidence="3 4" key="1">
    <citation type="submission" date="2016-10" db="EMBL/GenBank/DDBJ databases">
        <authorList>
            <person name="de Groot N.N."/>
        </authorList>
    </citation>
    <scope>NUCLEOTIDE SEQUENCE [LARGE SCALE GENOMIC DNA]</scope>
    <source>
        <strain evidence="3 4">CGMCC 1.9109</strain>
    </source>
</reference>
<dbReference type="Pfam" id="PF04389">
    <property type="entry name" value="Peptidase_M28"/>
    <property type="match status" value="1"/>
</dbReference>
<evidence type="ECO:0000259" key="2">
    <source>
        <dbReference type="Pfam" id="PF04389"/>
    </source>
</evidence>
<feature type="transmembrane region" description="Helical" evidence="1">
    <location>
        <begin position="149"/>
        <end position="168"/>
    </location>
</feature>
<dbReference type="EMBL" id="FNAK01000006">
    <property type="protein sequence ID" value="SDE41475.1"/>
    <property type="molecule type" value="Genomic_DNA"/>
</dbReference>
<keyword evidence="1" id="KW-0472">Membrane</keyword>
<dbReference type="PANTHER" id="PTHR12147">
    <property type="entry name" value="METALLOPEPTIDASE M28 FAMILY MEMBER"/>
    <property type="match status" value="1"/>
</dbReference>
<dbReference type="PANTHER" id="PTHR12147:SF26">
    <property type="entry name" value="PEPTIDASE M28 DOMAIN-CONTAINING PROTEIN"/>
    <property type="match status" value="1"/>
</dbReference>
<accession>A0A1G7CSJ0</accession>
<keyword evidence="1" id="KW-1133">Transmembrane helix</keyword>
<dbReference type="SUPFAM" id="SSF53187">
    <property type="entry name" value="Zn-dependent exopeptidases"/>
    <property type="match status" value="1"/>
</dbReference>
<dbReference type="STRING" id="637679.GCA_001550055_03026"/>
<keyword evidence="4" id="KW-1185">Reference proteome</keyword>
<dbReference type="InterPro" id="IPR007484">
    <property type="entry name" value="Peptidase_M28"/>
</dbReference>
<dbReference type="Proteomes" id="UP000183685">
    <property type="component" value="Unassembled WGS sequence"/>
</dbReference>
<dbReference type="Gene3D" id="3.40.630.10">
    <property type="entry name" value="Zn peptidases"/>
    <property type="match status" value="1"/>
</dbReference>
<evidence type="ECO:0000256" key="1">
    <source>
        <dbReference type="SAM" id="Phobius"/>
    </source>
</evidence>
<feature type="transmembrane region" description="Helical" evidence="1">
    <location>
        <begin position="54"/>
        <end position="71"/>
    </location>
</feature>
<feature type="domain" description="Peptidase M28" evidence="2">
    <location>
        <begin position="200"/>
        <end position="365"/>
    </location>
</feature>
<sequence length="381" mass="42198">MLTAREIFEKLSEWPHRGCGSENEMEAREALMAALTGEYGVDVTDQGFKCPRTYLPFFWMIAIGQAIVVLLSPWAPAFMLGAGVLLFFSHLLYFDWRTSPIIWWGARSVTANVSATKGSGKRLVILMAHLDSAPSSYAYRPDQVRHFKLSIYLGTFIIGLGVLIPAMGTQDVVLPHWAGWIVTLLLLGQAVVASVDFWRFGYTPGANDNLTGVAAATEVASRLWKTMPTDTEVRLVITSGEEAGMLGAQHYWRQHRDELKMRDTHVLNFDTVGFGNLSFVTESGGFTPVYYDGPLVRTAAAVTKIDKRYSHVKAAKHHVGDFDSVWFARDGFSALTIAAYDDDGLMPHIHTPDDTADHIDLAIVEDAVRFGEAVIRTLPKT</sequence>
<proteinExistence type="predicted"/>
<dbReference type="GO" id="GO:0008235">
    <property type="term" value="F:metalloexopeptidase activity"/>
    <property type="evidence" value="ECO:0007669"/>
    <property type="project" value="InterPro"/>
</dbReference>
<gene>
    <name evidence="3" type="ORF">SAMN04488071_2895</name>
</gene>
<feature type="transmembrane region" description="Helical" evidence="1">
    <location>
        <begin position="174"/>
        <end position="195"/>
    </location>
</feature>
<dbReference type="AlphaFoldDB" id="A0A1G7CSJ0"/>
<feature type="transmembrane region" description="Helical" evidence="1">
    <location>
        <begin position="77"/>
        <end position="94"/>
    </location>
</feature>
<evidence type="ECO:0000313" key="4">
    <source>
        <dbReference type="Proteomes" id="UP000183685"/>
    </source>
</evidence>